<proteinExistence type="predicted"/>
<dbReference type="InterPro" id="IPR023346">
    <property type="entry name" value="Lysozyme-like_dom_sf"/>
</dbReference>
<name>A0ABX7I0Z7_9BACT</name>
<feature type="domain" description="TtsA-like Glycoside hydrolase family 108" evidence="1">
    <location>
        <begin position="8"/>
        <end position="95"/>
    </location>
</feature>
<evidence type="ECO:0000313" key="3">
    <source>
        <dbReference type="EMBL" id="QRQ99731.1"/>
    </source>
</evidence>
<dbReference type="SUPFAM" id="SSF53955">
    <property type="entry name" value="Lysozyme-like"/>
    <property type="match status" value="1"/>
</dbReference>
<keyword evidence="4" id="KW-1185">Reference proteome</keyword>
<organism evidence="3 4">
    <name type="scientific">Dyadobacter sandarakinus</name>
    <dbReference type="NCBI Taxonomy" id="2747268"/>
    <lineage>
        <taxon>Bacteria</taxon>
        <taxon>Pseudomonadati</taxon>
        <taxon>Bacteroidota</taxon>
        <taxon>Cytophagia</taxon>
        <taxon>Cytophagales</taxon>
        <taxon>Spirosomataceae</taxon>
        <taxon>Dyadobacter</taxon>
    </lineage>
</organism>
<reference evidence="3 4" key="1">
    <citation type="submission" date="2020-06" db="EMBL/GenBank/DDBJ databases">
        <title>Dyadobacter sandarakinus sp. nov., isolated from the soil of the Arctic Yellow River Station.</title>
        <authorList>
            <person name="Zhang Y."/>
            <person name="Peng F."/>
        </authorList>
    </citation>
    <scope>NUCLEOTIDE SEQUENCE [LARGE SCALE GENOMIC DNA]</scope>
    <source>
        <strain evidence="3 4">Q3-56</strain>
    </source>
</reference>
<evidence type="ECO:0000259" key="2">
    <source>
        <dbReference type="Pfam" id="PF09374"/>
    </source>
</evidence>
<evidence type="ECO:0000313" key="4">
    <source>
        <dbReference type="Proteomes" id="UP000612680"/>
    </source>
</evidence>
<dbReference type="InterPro" id="IPR018537">
    <property type="entry name" value="Peptidoglycan-bd_3"/>
</dbReference>
<dbReference type="RefSeq" id="WP_204660492.1">
    <property type="nucleotide sequence ID" value="NZ_CP056775.1"/>
</dbReference>
<dbReference type="Pfam" id="PF05838">
    <property type="entry name" value="Glyco_hydro_108"/>
    <property type="match status" value="1"/>
</dbReference>
<sequence>MTFEEAVEHVLSSEGGFTNNPNDPGNWTGGKVGKGLLKGTKWGISAASYPSLDIRNLTREGAILLYKKDYWDAAKVEDLPPKIRLHFFDVAVNSGKARAVKILQKASGVAADGIMGPVTVKNAYRVTPWDFASERVSFYVNHVKANPGSLEFLNGWIRRVLNVTKESL</sequence>
<gene>
    <name evidence="3" type="ORF">HWI92_01765</name>
</gene>
<dbReference type="InterPro" id="IPR008565">
    <property type="entry name" value="TtsA-like_GH18_dom"/>
</dbReference>
<dbReference type="EMBL" id="CP056775">
    <property type="protein sequence ID" value="QRQ99731.1"/>
    <property type="molecule type" value="Genomic_DNA"/>
</dbReference>
<dbReference type="Proteomes" id="UP000612680">
    <property type="component" value="Chromosome"/>
</dbReference>
<protein>
    <submittedName>
        <fullName evidence="3">Secretion activator protein</fullName>
    </submittedName>
</protein>
<dbReference type="Gene3D" id="1.20.141.10">
    <property type="entry name" value="Chitosanase, subunit A, domain 1"/>
    <property type="match status" value="1"/>
</dbReference>
<feature type="domain" description="Peptidoglycan binding" evidence="2">
    <location>
        <begin position="98"/>
        <end position="159"/>
    </location>
</feature>
<dbReference type="Pfam" id="PF09374">
    <property type="entry name" value="PG_binding_3"/>
    <property type="match status" value="1"/>
</dbReference>
<accession>A0ABX7I0Z7</accession>
<evidence type="ECO:0000259" key="1">
    <source>
        <dbReference type="Pfam" id="PF05838"/>
    </source>
</evidence>
<dbReference type="CDD" id="cd13926">
    <property type="entry name" value="N-acetylmuramidase_GH108"/>
    <property type="match status" value="1"/>
</dbReference>